<reference evidence="1 2" key="1">
    <citation type="submission" date="2016-04" db="EMBL/GenBank/DDBJ databases">
        <title>Genome analyses suggest a sexual origin of heterokaryosis in a supposedly ancient asexual fungus.</title>
        <authorList>
            <person name="Ropars J."/>
            <person name="Sedzielewska K."/>
            <person name="Noel J."/>
            <person name="Charron P."/>
            <person name="Farinelli L."/>
            <person name="Marton T."/>
            <person name="Kruger M."/>
            <person name="Pelin A."/>
            <person name="Brachmann A."/>
            <person name="Corradi N."/>
        </authorList>
    </citation>
    <scope>NUCLEOTIDE SEQUENCE [LARGE SCALE GENOMIC DNA]</scope>
    <source>
        <strain evidence="1 2">A5</strain>
    </source>
</reference>
<comment type="caution">
    <text evidence="1">The sequence shown here is derived from an EMBL/GenBank/DDBJ whole genome shotgun (WGS) entry which is preliminary data.</text>
</comment>
<dbReference type="Proteomes" id="UP000232722">
    <property type="component" value="Unassembled WGS sequence"/>
</dbReference>
<sequence length="100" mass="11379">MQEIGIDQLNQIEGLQTLLGESLNRTNTLNQDLIRVRDDFTYERNARRHWETIVQQNQARIAGIQIANLALQNNPPNIAIIQDVMHTISPGLAQLPFYDG</sequence>
<gene>
    <name evidence="1" type="ORF">RhiirA5_420811</name>
</gene>
<dbReference type="VEuPathDB" id="FungiDB:RhiirFUN_001711"/>
<dbReference type="AlphaFoldDB" id="A0A2N0PFB4"/>
<evidence type="ECO:0000313" key="2">
    <source>
        <dbReference type="Proteomes" id="UP000232722"/>
    </source>
</evidence>
<reference evidence="1 2" key="2">
    <citation type="submission" date="2017-09" db="EMBL/GenBank/DDBJ databases">
        <title>Extensive intraspecific genome diversity in a model arbuscular mycorrhizal fungus.</title>
        <authorList>
            <person name="Chen E.C."/>
            <person name="Morin E."/>
            <person name="Beaudet D."/>
            <person name="Noel J."/>
            <person name="Ndikumana S."/>
            <person name="Charron P."/>
            <person name="St-Onge C."/>
            <person name="Giorgi J."/>
            <person name="Grigoriev I.V."/>
            <person name="Roux C."/>
            <person name="Martin F.M."/>
            <person name="Corradi N."/>
        </authorList>
    </citation>
    <scope>NUCLEOTIDE SEQUENCE [LARGE SCALE GENOMIC DNA]</scope>
    <source>
        <strain evidence="1 2">A5</strain>
    </source>
</reference>
<accession>A0A2N0PFB4</accession>
<evidence type="ECO:0000313" key="1">
    <source>
        <dbReference type="EMBL" id="PKC05519.1"/>
    </source>
</evidence>
<protein>
    <submittedName>
        <fullName evidence="1">Uncharacterized protein</fullName>
    </submittedName>
</protein>
<proteinExistence type="predicted"/>
<dbReference type="VEuPathDB" id="FungiDB:RhiirFUN_026353"/>
<organism evidence="1 2">
    <name type="scientific">Rhizophagus irregularis</name>
    <dbReference type="NCBI Taxonomy" id="588596"/>
    <lineage>
        <taxon>Eukaryota</taxon>
        <taxon>Fungi</taxon>
        <taxon>Fungi incertae sedis</taxon>
        <taxon>Mucoromycota</taxon>
        <taxon>Glomeromycotina</taxon>
        <taxon>Glomeromycetes</taxon>
        <taxon>Glomerales</taxon>
        <taxon>Glomeraceae</taxon>
        <taxon>Rhizophagus</taxon>
    </lineage>
</organism>
<name>A0A2N0PFB4_9GLOM</name>
<dbReference type="EMBL" id="LLXJ01000868">
    <property type="protein sequence ID" value="PKC05519.1"/>
    <property type="molecule type" value="Genomic_DNA"/>
</dbReference>